<evidence type="ECO:0000313" key="2">
    <source>
        <dbReference type="EMBL" id="UOD51321.1"/>
    </source>
</evidence>
<accession>A0ABY4ALY3</accession>
<dbReference type="EMBL" id="CP063982">
    <property type="protein sequence ID" value="UOD51321.1"/>
    <property type="molecule type" value="Genomic_DNA"/>
</dbReference>
<dbReference type="Proteomes" id="UP000831607">
    <property type="component" value="Chromosome"/>
</dbReference>
<keyword evidence="1" id="KW-1133">Transmembrane helix</keyword>
<feature type="transmembrane region" description="Helical" evidence="1">
    <location>
        <begin position="21"/>
        <end position="42"/>
    </location>
</feature>
<feature type="transmembrane region" description="Helical" evidence="1">
    <location>
        <begin position="119"/>
        <end position="143"/>
    </location>
</feature>
<feature type="transmembrane region" description="Helical" evidence="1">
    <location>
        <begin position="327"/>
        <end position="352"/>
    </location>
</feature>
<feature type="transmembrane region" description="Helical" evidence="1">
    <location>
        <begin position="54"/>
        <end position="75"/>
    </location>
</feature>
<organism evidence="2 3">
    <name type="scientific">Orrella daihaiensis</name>
    <dbReference type="NCBI Taxonomy" id="2782176"/>
    <lineage>
        <taxon>Bacteria</taxon>
        <taxon>Pseudomonadati</taxon>
        <taxon>Pseudomonadota</taxon>
        <taxon>Betaproteobacteria</taxon>
        <taxon>Burkholderiales</taxon>
        <taxon>Alcaligenaceae</taxon>
        <taxon>Orrella</taxon>
    </lineage>
</organism>
<keyword evidence="3" id="KW-1185">Reference proteome</keyword>
<gene>
    <name evidence="2" type="ORF">DHf2319_05645</name>
</gene>
<name>A0ABY4ALY3_9BURK</name>
<reference evidence="2 3" key="1">
    <citation type="submission" date="2020-11" db="EMBL/GenBank/DDBJ databases">
        <title>Algicoccus daihaiensis sp.nov., isolated from Daihai Lake in Inner Mongolia.</title>
        <authorList>
            <person name="Kai J."/>
        </authorList>
    </citation>
    <scope>NUCLEOTIDE SEQUENCE [LARGE SCALE GENOMIC DNA]</scope>
    <source>
        <strain evidence="3">f23</strain>
    </source>
</reference>
<keyword evidence="1" id="KW-0472">Membrane</keyword>
<feature type="transmembrane region" description="Helical" evidence="1">
    <location>
        <begin position="288"/>
        <end position="307"/>
    </location>
</feature>
<dbReference type="RefSeq" id="WP_243479786.1">
    <property type="nucleotide sequence ID" value="NZ_CP063982.1"/>
</dbReference>
<feature type="transmembrane region" description="Helical" evidence="1">
    <location>
        <begin position="87"/>
        <end position="107"/>
    </location>
</feature>
<feature type="transmembrane region" description="Helical" evidence="1">
    <location>
        <begin position="169"/>
        <end position="189"/>
    </location>
</feature>
<feature type="transmembrane region" description="Helical" evidence="1">
    <location>
        <begin position="255"/>
        <end position="276"/>
    </location>
</feature>
<proteinExistence type="predicted"/>
<protein>
    <submittedName>
        <fullName evidence="2">Uncharacterized protein</fullName>
    </submittedName>
</protein>
<feature type="transmembrane region" description="Helical" evidence="1">
    <location>
        <begin position="210"/>
        <end position="227"/>
    </location>
</feature>
<evidence type="ECO:0000313" key="3">
    <source>
        <dbReference type="Proteomes" id="UP000831607"/>
    </source>
</evidence>
<keyword evidence="1" id="KW-0812">Transmembrane</keyword>
<sequence length="371" mass="39973">MGDMQEIQLLLVQTQTVAAQLAFQMCASFGLALAWLVVALGLVRHSAAPAWRGLFALIARLGVALGLLWLVVLSIAWPPLLERTGNVLGPMVAGLAAISILTEVLAARLARSTHPRFKAVAHGLTALGMSLALGLALLLQAWLLDPTGVALVDGRYQIIEWSQMFDSRWFMQGLLAAVFGAVLLLAAWLQAPGARERLTVLALPDDWQRALSALGIAALLGLMWLVSRSVGAELNPVTQTTQTLYEALLSGSGHWPLRLLFVLWALTLAGLVSRLAASTRTSVAAARLLKLSLFAAPLMWLLVYWQLFGKANLSQLAGLPVKDLVSMQPLVALGFGLVLVVMVLGAAVWLLWRYINRLDELARANTAMEAT</sequence>
<evidence type="ECO:0000256" key="1">
    <source>
        <dbReference type="SAM" id="Phobius"/>
    </source>
</evidence>